<accession>A0AAT9FNN8</accession>
<dbReference type="KEGG" id="osu:NT6N_26050"/>
<keyword evidence="1" id="KW-0732">Signal</keyword>
<proteinExistence type="predicted"/>
<organism evidence="3">
    <name type="scientific">Oceaniferula spumae</name>
    <dbReference type="NCBI Taxonomy" id="2979115"/>
    <lineage>
        <taxon>Bacteria</taxon>
        <taxon>Pseudomonadati</taxon>
        <taxon>Verrucomicrobiota</taxon>
        <taxon>Verrucomicrobiia</taxon>
        <taxon>Verrucomicrobiales</taxon>
        <taxon>Verrucomicrobiaceae</taxon>
        <taxon>Oceaniferula</taxon>
    </lineage>
</organism>
<evidence type="ECO:0000259" key="2">
    <source>
        <dbReference type="Pfam" id="PF11412"/>
    </source>
</evidence>
<feature type="chain" id="PRO_5043950127" description="Thiol:disulfide interchange protein DsbD N-terminal domain-containing protein" evidence="1">
    <location>
        <begin position="23"/>
        <end position="277"/>
    </location>
</feature>
<evidence type="ECO:0000256" key="1">
    <source>
        <dbReference type="SAM" id="SignalP"/>
    </source>
</evidence>
<dbReference type="EMBL" id="AP026866">
    <property type="protein sequence ID" value="BDS07565.1"/>
    <property type="molecule type" value="Genomic_DNA"/>
</dbReference>
<dbReference type="Pfam" id="PF11412">
    <property type="entry name" value="DsbD_N"/>
    <property type="match status" value="1"/>
</dbReference>
<dbReference type="AlphaFoldDB" id="A0AAT9FNN8"/>
<gene>
    <name evidence="3" type="ORF">NT6N_26050</name>
</gene>
<reference evidence="3" key="1">
    <citation type="submission" date="2024-07" db="EMBL/GenBank/DDBJ databases">
        <title>Complete genome sequence of Verrucomicrobiaceae bacterium NT6N.</title>
        <authorList>
            <person name="Huang C."/>
            <person name="Takami H."/>
            <person name="Hamasaki K."/>
        </authorList>
    </citation>
    <scope>NUCLEOTIDE SEQUENCE</scope>
    <source>
        <strain evidence="3">NT6N</strain>
    </source>
</reference>
<feature type="domain" description="Thiol:disulfide interchange protein DsbD N-terminal" evidence="2">
    <location>
        <begin position="40"/>
        <end position="152"/>
    </location>
</feature>
<name>A0AAT9FNN8_9BACT</name>
<evidence type="ECO:0000313" key="3">
    <source>
        <dbReference type="EMBL" id="BDS07565.1"/>
    </source>
</evidence>
<dbReference type="InterPro" id="IPR028250">
    <property type="entry name" value="DsbDN"/>
</dbReference>
<protein>
    <recommendedName>
        <fullName evidence="2">Thiol:disulfide interchange protein DsbD N-terminal domain-containing protein</fullName>
    </recommendedName>
</protein>
<feature type="signal peptide" evidence="1">
    <location>
        <begin position="1"/>
        <end position="22"/>
    </location>
</feature>
<sequence length="277" mass="28783">MGMRYLTSLLVGLGLTLTVAHAAPVKSGKASAELLLKHTSVPAGGSTTVALRLVPDAGWHSYWKNPGESGMPTSIVWQLPEGLELSALRFPAPHVFDAGGVKSLGYEGEVLLLADLSIGKNVEPGVVEIKGASSWLACTNEQCIPGNADLSTSVTILAADAKPVTGPSAKLIEQAAGKLPAEGKGWSATARRVGDKLELTIKPADGVKPDVKGLSVFVAQQSIVTDGAPAEWNVSEGKMIGTLEVSEYLEELPAQLDLVLVGAGHPHGVEVKCVTQK</sequence>